<dbReference type="GO" id="GO:0046872">
    <property type="term" value="F:metal ion binding"/>
    <property type="evidence" value="ECO:0007669"/>
    <property type="project" value="UniProtKB-KW"/>
</dbReference>
<comment type="pathway">
    <text evidence="1">Glycan metabolism; pectin biosynthesis.</text>
</comment>
<evidence type="ECO:0000256" key="2">
    <source>
        <dbReference type="ARBA" id="ARBA00006351"/>
    </source>
</evidence>
<evidence type="ECO:0000256" key="3">
    <source>
        <dbReference type="ARBA" id="ARBA00022676"/>
    </source>
</evidence>
<accession>A0AAE0G1Z3</accession>
<evidence type="ECO:0000256" key="1">
    <source>
        <dbReference type="ARBA" id="ARBA00004877"/>
    </source>
</evidence>
<gene>
    <name evidence="7" type="ORF">CYMTET_21543</name>
</gene>
<comment type="caution">
    <text evidence="7">The sequence shown here is derived from an EMBL/GenBank/DDBJ whole genome shotgun (WGS) entry which is preliminary data.</text>
</comment>
<dbReference type="Gene3D" id="3.90.550.10">
    <property type="entry name" value="Spore Coat Polysaccharide Biosynthesis Protein SpsA, Chain A"/>
    <property type="match status" value="1"/>
</dbReference>
<dbReference type="AlphaFoldDB" id="A0AAE0G1Z3"/>
<dbReference type="EC" id="2.4.1.-" evidence="6"/>
<sequence>MNVNAKLGLIFPEVDIQVDSQSLDVGALESRIAYFATSGARQELKSPYNFASFYLAEKYRDLRRLIYFDTDVIVQGDVAELGHMGLDGNPIATVEDCSQNFELYFDFKQLERMGWTSMWPFYNKAACVFNHGMFVMDTEKWIAANVTVHIEKWMSRFRDSKGTLYKFGLSQPPWLLALYRRYKKLGYEWNLRGLGRNEFVANEKANLASLGFDAEWFRKHGLQGGNRPYVAPHSGDAKLLHFNGRYKPWKANRHNVGKTTALCGTELKPCSKIWWSYISPEAENILKPEKLGTADAL</sequence>
<dbReference type="PANTHER" id="PTHR13778">
    <property type="entry name" value="GLYCOSYLTRANSFERASE 8 DOMAIN-CONTAINING PROTEIN"/>
    <property type="match status" value="1"/>
</dbReference>
<dbReference type="GO" id="GO:0005794">
    <property type="term" value="C:Golgi apparatus"/>
    <property type="evidence" value="ECO:0007669"/>
    <property type="project" value="TreeGrafter"/>
</dbReference>
<dbReference type="GO" id="GO:0016757">
    <property type="term" value="F:glycosyltransferase activity"/>
    <property type="evidence" value="ECO:0007669"/>
    <property type="project" value="UniProtKB-KW"/>
</dbReference>
<keyword evidence="8" id="KW-1185">Reference proteome</keyword>
<evidence type="ECO:0000313" key="8">
    <source>
        <dbReference type="Proteomes" id="UP001190700"/>
    </source>
</evidence>
<evidence type="ECO:0000256" key="6">
    <source>
        <dbReference type="RuleBase" id="RU362027"/>
    </source>
</evidence>
<evidence type="ECO:0000256" key="4">
    <source>
        <dbReference type="ARBA" id="ARBA00022679"/>
    </source>
</evidence>
<name>A0AAE0G1Z3_9CHLO</name>
<comment type="similarity">
    <text evidence="2 6">Belongs to the glycosyltransferase 8 family.</text>
</comment>
<keyword evidence="3" id="KW-0328">Glycosyltransferase</keyword>
<dbReference type="Pfam" id="PF01501">
    <property type="entry name" value="Glyco_transf_8"/>
    <property type="match status" value="1"/>
</dbReference>
<dbReference type="PANTHER" id="PTHR13778:SF47">
    <property type="entry name" value="LIPOPOLYSACCHARIDE 1,3-GALACTOSYLTRANSFERASE"/>
    <property type="match status" value="1"/>
</dbReference>
<dbReference type="SUPFAM" id="SSF53448">
    <property type="entry name" value="Nucleotide-diphospho-sugar transferases"/>
    <property type="match status" value="1"/>
</dbReference>
<dbReference type="InterPro" id="IPR002495">
    <property type="entry name" value="Glyco_trans_8"/>
</dbReference>
<evidence type="ECO:0000256" key="5">
    <source>
        <dbReference type="ARBA" id="ARBA00022723"/>
    </source>
</evidence>
<dbReference type="InterPro" id="IPR029044">
    <property type="entry name" value="Nucleotide-diphossugar_trans"/>
</dbReference>
<keyword evidence="4" id="KW-0808">Transferase</keyword>
<dbReference type="InterPro" id="IPR050748">
    <property type="entry name" value="Glycosyltrans_8_dom-fam"/>
</dbReference>
<protein>
    <recommendedName>
        <fullName evidence="6">Hexosyltransferase</fullName>
        <ecNumber evidence="6">2.4.1.-</ecNumber>
    </recommendedName>
</protein>
<dbReference type="Proteomes" id="UP001190700">
    <property type="component" value="Unassembled WGS sequence"/>
</dbReference>
<reference evidence="7 8" key="1">
    <citation type="journal article" date="2015" name="Genome Biol. Evol.">
        <title>Comparative Genomics of a Bacterivorous Green Alga Reveals Evolutionary Causalities and Consequences of Phago-Mixotrophic Mode of Nutrition.</title>
        <authorList>
            <person name="Burns J.A."/>
            <person name="Paasch A."/>
            <person name="Narechania A."/>
            <person name="Kim E."/>
        </authorList>
    </citation>
    <scope>NUCLEOTIDE SEQUENCE [LARGE SCALE GENOMIC DNA]</scope>
    <source>
        <strain evidence="7 8">PLY_AMNH</strain>
    </source>
</reference>
<proteinExistence type="inferred from homology"/>
<organism evidence="7 8">
    <name type="scientific">Cymbomonas tetramitiformis</name>
    <dbReference type="NCBI Taxonomy" id="36881"/>
    <lineage>
        <taxon>Eukaryota</taxon>
        <taxon>Viridiplantae</taxon>
        <taxon>Chlorophyta</taxon>
        <taxon>Pyramimonadophyceae</taxon>
        <taxon>Pyramimonadales</taxon>
        <taxon>Pyramimonadaceae</taxon>
        <taxon>Cymbomonas</taxon>
    </lineage>
</organism>
<evidence type="ECO:0000313" key="7">
    <source>
        <dbReference type="EMBL" id="KAK3270040.1"/>
    </source>
</evidence>
<dbReference type="EMBL" id="LGRX02010593">
    <property type="protein sequence ID" value="KAK3270040.1"/>
    <property type="molecule type" value="Genomic_DNA"/>
</dbReference>
<keyword evidence="5" id="KW-0479">Metal-binding</keyword>